<dbReference type="PROSITE" id="PS51017">
    <property type="entry name" value="CCT"/>
    <property type="match status" value="1"/>
</dbReference>
<evidence type="ECO:0000256" key="4">
    <source>
        <dbReference type="ARBA" id="ARBA00022723"/>
    </source>
</evidence>
<dbReference type="GO" id="GO:0043565">
    <property type="term" value="F:sequence-specific DNA binding"/>
    <property type="evidence" value="ECO:0007669"/>
    <property type="project" value="InterPro"/>
</dbReference>
<comment type="similarity">
    <text evidence="3">Belongs to the type IV zinc-finger family. Class C subfamily.</text>
</comment>
<dbReference type="Gene3D" id="3.30.50.10">
    <property type="entry name" value="Erythroid Transcription Factor GATA-1, subunit A"/>
    <property type="match status" value="1"/>
</dbReference>
<evidence type="ECO:0000256" key="6">
    <source>
        <dbReference type="ARBA" id="ARBA00022833"/>
    </source>
</evidence>
<accession>A0A843V4J2</accession>
<proteinExistence type="inferred from homology"/>
<evidence type="ECO:0000256" key="3">
    <source>
        <dbReference type="ARBA" id="ARBA00007722"/>
    </source>
</evidence>
<evidence type="ECO:0000313" key="19">
    <source>
        <dbReference type="Proteomes" id="UP000652761"/>
    </source>
</evidence>
<dbReference type="Pfam" id="PF06200">
    <property type="entry name" value="tify"/>
    <property type="match status" value="1"/>
</dbReference>
<keyword evidence="11 13" id="KW-0539">Nucleus</keyword>
<evidence type="ECO:0000256" key="11">
    <source>
        <dbReference type="ARBA" id="ARBA00023242"/>
    </source>
</evidence>
<dbReference type="SMART" id="SM00401">
    <property type="entry name" value="ZnF_GATA"/>
    <property type="match status" value="1"/>
</dbReference>
<evidence type="ECO:0000256" key="13">
    <source>
        <dbReference type="PROSITE-ProRule" id="PRU00357"/>
    </source>
</evidence>
<comment type="caution">
    <text evidence="18">The sequence shown here is derived from an EMBL/GenBank/DDBJ whole genome shotgun (WGS) entry which is preliminary data.</text>
</comment>
<dbReference type="InterPro" id="IPR000679">
    <property type="entry name" value="Znf_GATA"/>
</dbReference>
<dbReference type="Proteomes" id="UP000652761">
    <property type="component" value="Unassembled WGS sequence"/>
</dbReference>
<dbReference type="InterPro" id="IPR010399">
    <property type="entry name" value="Tify_dom"/>
</dbReference>
<dbReference type="GO" id="GO:0006355">
    <property type="term" value="P:regulation of DNA-templated transcription"/>
    <property type="evidence" value="ECO:0007669"/>
    <property type="project" value="InterPro"/>
</dbReference>
<feature type="domain" description="Tify" evidence="17">
    <location>
        <begin position="265"/>
        <end position="300"/>
    </location>
</feature>
<feature type="domain" description="GATA-type" evidence="15">
    <location>
        <begin position="395"/>
        <end position="452"/>
    </location>
</feature>
<keyword evidence="9" id="KW-0010">Activator</keyword>
<gene>
    <name evidence="18" type="ORF">Taro_023580</name>
</gene>
<feature type="domain" description="CCT" evidence="16">
    <location>
        <begin position="326"/>
        <end position="368"/>
    </location>
</feature>
<dbReference type="EMBL" id="NMUH01001291">
    <property type="protein sequence ID" value="MQL90978.1"/>
    <property type="molecule type" value="Genomic_DNA"/>
</dbReference>
<dbReference type="SMART" id="SM00979">
    <property type="entry name" value="TIFY"/>
    <property type="match status" value="1"/>
</dbReference>
<dbReference type="CDD" id="cd00202">
    <property type="entry name" value="ZnF_GATA"/>
    <property type="match status" value="1"/>
</dbReference>
<evidence type="ECO:0000256" key="9">
    <source>
        <dbReference type="ARBA" id="ARBA00023159"/>
    </source>
</evidence>
<dbReference type="PROSITE" id="PS00344">
    <property type="entry name" value="GATA_ZN_FINGER_1"/>
    <property type="match status" value="1"/>
</dbReference>
<keyword evidence="8" id="KW-0238">DNA-binding</keyword>
<feature type="non-terminal residue" evidence="18">
    <location>
        <position position="512"/>
    </location>
</feature>
<evidence type="ECO:0000256" key="7">
    <source>
        <dbReference type="ARBA" id="ARBA00023015"/>
    </source>
</evidence>
<sequence>MFYNQGGLRSGAFNCAVAVAFAEICTRVRPRRSPRRAPRRHRDAIPAKSRAYDLGLRELHPSYGFPPINSFPVLYRTVVDYPRTQSLPVRSHLAPSPGTHRRRRAPLGSNPRFLLGRDRKPLGNLGLHGCPGILGFLVLHHFGGGGGAGRWILWVEDVDEMSEGHAKAAHGGLYGDHRLHNPAGGAASMPLPGQIDEVHGGGEQQQMLVPGDAHVVQGYGGEHDHGGHPNGGGEGIEEDEDGAVEREMMEADLAPDAGHLGMIHAPGMGNQLTLSFQGEVYVFDSVSPEKVQAVLLLLGGRELTSGVASLPSSSNQNAKRSNFPQRVASLMRFREKRKERNFDKKIRYSVRKEVALRMHRYKGQFTSSKSKPDDATVGVTSWDATQQWGAVDSPPQAAPLCHHCGISAKSTPMMRRGPDGPRSLCNACGLMWANKGTLRDLSKSSSAPIQQQNMNTAMPNPNEGAQAPEAVHQQPLAVAANGHDSQDKGRVVFGATVATQLHLCTVALHGHG</sequence>
<keyword evidence="7" id="KW-0805">Transcription regulation</keyword>
<dbReference type="InterPro" id="IPR045280">
    <property type="entry name" value="TIFY-like"/>
</dbReference>
<evidence type="ECO:0000259" key="15">
    <source>
        <dbReference type="PROSITE" id="PS50114"/>
    </source>
</evidence>
<dbReference type="AlphaFoldDB" id="A0A843V4J2"/>
<evidence type="ECO:0000256" key="2">
    <source>
        <dbReference type="ARBA" id="ARBA00004123"/>
    </source>
</evidence>
<dbReference type="Pfam" id="PF00320">
    <property type="entry name" value="GATA"/>
    <property type="match status" value="1"/>
</dbReference>
<feature type="region of interest" description="Disordered" evidence="14">
    <location>
        <begin position="89"/>
        <end position="112"/>
    </location>
</feature>
<dbReference type="OrthoDB" id="2162994at2759"/>
<comment type="subcellular location">
    <subcellularLocation>
        <location evidence="2 13">Nucleus</location>
    </subcellularLocation>
</comment>
<keyword evidence="10" id="KW-0804">Transcription</keyword>
<evidence type="ECO:0000259" key="17">
    <source>
        <dbReference type="PROSITE" id="PS51320"/>
    </source>
</evidence>
<dbReference type="GO" id="GO:0008270">
    <property type="term" value="F:zinc ion binding"/>
    <property type="evidence" value="ECO:0007669"/>
    <property type="project" value="UniProtKB-KW"/>
</dbReference>
<evidence type="ECO:0000256" key="8">
    <source>
        <dbReference type="ARBA" id="ARBA00023125"/>
    </source>
</evidence>
<keyword evidence="6" id="KW-0862">Zinc</keyword>
<evidence type="ECO:0000313" key="18">
    <source>
        <dbReference type="EMBL" id="MQL90978.1"/>
    </source>
</evidence>
<protein>
    <submittedName>
        <fullName evidence="18">Uncharacterized protein</fullName>
    </submittedName>
</protein>
<evidence type="ECO:0000256" key="10">
    <source>
        <dbReference type="ARBA" id="ARBA00023163"/>
    </source>
</evidence>
<dbReference type="PANTHER" id="PTHR46125">
    <property type="entry name" value="GATA TRANSCRIPTION FACTOR 28"/>
    <property type="match status" value="1"/>
</dbReference>
<reference evidence="18" key="1">
    <citation type="submission" date="2017-07" db="EMBL/GenBank/DDBJ databases">
        <title>Taro Niue Genome Assembly and Annotation.</title>
        <authorList>
            <person name="Atibalentja N."/>
            <person name="Keating K."/>
            <person name="Fields C.J."/>
        </authorList>
    </citation>
    <scope>NUCLEOTIDE SEQUENCE</scope>
    <source>
        <strain evidence="18">Niue_2</strain>
        <tissue evidence="18">Leaf</tissue>
    </source>
</reference>
<evidence type="ECO:0000256" key="5">
    <source>
        <dbReference type="ARBA" id="ARBA00022771"/>
    </source>
</evidence>
<evidence type="ECO:0000256" key="1">
    <source>
        <dbReference type="ARBA" id="ARBA00002206"/>
    </source>
</evidence>
<keyword evidence="5 12" id="KW-0863">Zinc-finger</keyword>
<organism evidence="18 19">
    <name type="scientific">Colocasia esculenta</name>
    <name type="common">Wild taro</name>
    <name type="synonym">Arum esculentum</name>
    <dbReference type="NCBI Taxonomy" id="4460"/>
    <lineage>
        <taxon>Eukaryota</taxon>
        <taxon>Viridiplantae</taxon>
        <taxon>Streptophyta</taxon>
        <taxon>Embryophyta</taxon>
        <taxon>Tracheophyta</taxon>
        <taxon>Spermatophyta</taxon>
        <taxon>Magnoliopsida</taxon>
        <taxon>Liliopsida</taxon>
        <taxon>Araceae</taxon>
        <taxon>Aroideae</taxon>
        <taxon>Colocasieae</taxon>
        <taxon>Colocasia</taxon>
    </lineage>
</organism>
<dbReference type="PROSITE" id="PS51320">
    <property type="entry name" value="TIFY"/>
    <property type="match status" value="1"/>
</dbReference>
<comment type="function">
    <text evidence="1">Transcriptional activator that specifically binds 5'-GATA-3' or 5'-GAT-3' motifs within gene promoters.</text>
</comment>
<dbReference type="InterPro" id="IPR010402">
    <property type="entry name" value="CCT_domain"/>
</dbReference>
<name>A0A843V4J2_COLES</name>
<dbReference type="GO" id="GO:0005634">
    <property type="term" value="C:nucleus"/>
    <property type="evidence" value="ECO:0007669"/>
    <property type="project" value="UniProtKB-SubCell"/>
</dbReference>
<evidence type="ECO:0000256" key="12">
    <source>
        <dbReference type="PROSITE-ProRule" id="PRU00094"/>
    </source>
</evidence>
<keyword evidence="4" id="KW-0479">Metal-binding</keyword>
<dbReference type="PANTHER" id="PTHR46125:SF27">
    <property type="entry name" value="GATA TRANSCRIPTION FACTOR 28"/>
    <property type="match status" value="1"/>
</dbReference>
<evidence type="ECO:0000256" key="14">
    <source>
        <dbReference type="SAM" id="MobiDB-lite"/>
    </source>
</evidence>
<dbReference type="PROSITE" id="PS50114">
    <property type="entry name" value="GATA_ZN_FINGER_2"/>
    <property type="match status" value="1"/>
</dbReference>
<dbReference type="SUPFAM" id="SSF57716">
    <property type="entry name" value="Glucocorticoid receptor-like (DNA-binding domain)"/>
    <property type="match status" value="1"/>
</dbReference>
<evidence type="ECO:0000259" key="16">
    <source>
        <dbReference type="PROSITE" id="PS51017"/>
    </source>
</evidence>
<dbReference type="InterPro" id="IPR013088">
    <property type="entry name" value="Znf_NHR/GATA"/>
</dbReference>
<dbReference type="Pfam" id="PF06203">
    <property type="entry name" value="CCT"/>
    <property type="match status" value="1"/>
</dbReference>
<keyword evidence="19" id="KW-1185">Reference proteome</keyword>